<evidence type="ECO:0000256" key="2">
    <source>
        <dbReference type="SAM" id="MobiDB-lite"/>
    </source>
</evidence>
<proteinExistence type="predicted"/>
<keyword evidence="4" id="KW-1185">Reference proteome</keyword>
<organism evidence="3 4">
    <name type="scientific">Cladophialophora psammophila CBS 110553</name>
    <dbReference type="NCBI Taxonomy" id="1182543"/>
    <lineage>
        <taxon>Eukaryota</taxon>
        <taxon>Fungi</taxon>
        <taxon>Dikarya</taxon>
        <taxon>Ascomycota</taxon>
        <taxon>Pezizomycotina</taxon>
        <taxon>Eurotiomycetes</taxon>
        <taxon>Chaetothyriomycetidae</taxon>
        <taxon>Chaetothyriales</taxon>
        <taxon>Herpotrichiellaceae</taxon>
        <taxon>Cladophialophora</taxon>
    </lineage>
</organism>
<dbReference type="RefSeq" id="XP_007747806.1">
    <property type="nucleotide sequence ID" value="XM_007749616.1"/>
</dbReference>
<protein>
    <submittedName>
        <fullName evidence="3">Uncharacterized protein</fullName>
    </submittedName>
</protein>
<gene>
    <name evidence="3" type="ORF">A1O5_09036</name>
</gene>
<dbReference type="HOGENOM" id="CLU_727627_0_0_1"/>
<name>W9WRQ2_9EURO</name>
<feature type="coiled-coil region" evidence="1">
    <location>
        <begin position="83"/>
        <end position="115"/>
    </location>
</feature>
<dbReference type="AlphaFoldDB" id="W9WRQ2"/>
<evidence type="ECO:0000256" key="1">
    <source>
        <dbReference type="SAM" id="Coils"/>
    </source>
</evidence>
<comment type="caution">
    <text evidence="3">The sequence shown here is derived from an EMBL/GenBank/DDBJ whole genome shotgun (WGS) entry which is preliminary data.</text>
</comment>
<feature type="compositionally biased region" description="Polar residues" evidence="2">
    <location>
        <begin position="246"/>
        <end position="266"/>
    </location>
</feature>
<feature type="region of interest" description="Disordered" evidence="2">
    <location>
        <begin position="1"/>
        <end position="25"/>
    </location>
</feature>
<dbReference type="EMBL" id="AMGX01000015">
    <property type="protein sequence ID" value="EXJ67690.1"/>
    <property type="molecule type" value="Genomic_DNA"/>
</dbReference>
<dbReference type="Proteomes" id="UP000019471">
    <property type="component" value="Unassembled WGS sequence"/>
</dbReference>
<dbReference type="GeneID" id="19193733"/>
<feature type="compositionally biased region" description="Basic and acidic residues" evidence="2">
    <location>
        <begin position="272"/>
        <end position="282"/>
    </location>
</feature>
<dbReference type="OrthoDB" id="4146915at2759"/>
<feature type="compositionally biased region" description="Basic residues" evidence="2">
    <location>
        <begin position="369"/>
        <end position="379"/>
    </location>
</feature>
<evidence type="ECO:0000313" key="4">
    <source>
        <dbReference type="Proteomes" id="UP000019471"/>
    </source>
</evidence>
<reference evidence="3 4" key="1">
    <citation type="submission" date="2013-03" db="EMBL/GenBank/DDBJ databases">
        <title>The Genome Sequence of Cladophialophora psammophila CBS 110553.</title>
        <authorList>
            <consortium name="The Broad Institute Genomics Platform"/>
            <person name="Cuomo C."/>
            <person name="de Hoog S."/>
            <person name="Gorbushina A."/>
            <person name="Walker B."/>
            <person name="Young S.K."/>
            <person name="Zeng Q."/>
            <person name="Gargeya S."/>
            <person name="Fitzgerald M."/>
            <person name="Haas B."/>
            <person name="Abouelleil A."/>
            <person name="Allen A.W."/>
            <person name="Alvarado L."/>
            <person name="Arachchi H.M."/>
            <person name="Berlin A.M."/>
            <person name="Chapman S.B."/>
            <person name="Gainer-Dewar J."/>
            <person name="Goldberg J."/>
            <person name="Griggs A."/>
            <person name="Gujja S."/>
            <person name="Hansen M."/>
            <person name="Howarth C."/>
            <person name="Imamovic A."/>
            <person name="Ireland A."/>
            <person name="Larimer J."/>
            <person name="McCowan C."/>
            <person name="Murphy C."/>
            <person name="Pearson M."/>
            <person name="Poon T.W."/>
            <person name="Priest M."/>
            <person name="Roberts A."/>
            <person name="Saif S."/>
            <person name="Shea T."/>
            <person name="Sisk P."/>
            <person name="Sykes S."/>
            <person name="Wortman J."/>
            <person name="Nusbaum C."/>
            <person name="Birren B."/>
        </authorList>
    </citation>
    <scope>NUCLEOTIDE SEQUENCE [LARGE SCALE GENOMIC DNA]</scope>
    <source>
        <strain evidence="3 4">CBS 110553</strain>
    </source>
</reference>
<evidence type="ECO:0000313" key="3">
    <source>
        <dbReference type="EMBL" id="EXJ67690.1"/>
    </source>
</evidence>
<keyword evidence="1" id="KW-0175">Coiled coil</keyword>
<accession>W9WRQ2</accession>
<sequence>MEHPLREQMLTDQNDPLPRASSPLPPWEEAMLEESNSWVQSFSDLRYGIAPTKKPEEVMVYQGFAEHQLECDPEMTRRYRLCLEEQKAQYIQQKLEEKRAEIERETREAERKAMRQYSRQRAVLHQQHLAFYTQQYPRYEQLWRREGLLDDVDVAAAMAREDFNETDPQQPLTLDESIMSSPTYRFVSKHDVVDGSDADARNLDRTYGGTAEEAEEHLQPVSGTVRTRSRRKLQNASQPPRHMTNWPRQHSSEPPQTPSTAFTPATSLGEADFDREMVEDTRLITPWEPQARMLDEPTPPYHPEDEMLLNECGGPTPQPVKSPTLSDLIGSETPSEKGDDDSDRDGDFDPRNSSSQPPTHRNVKGFGQRNRRVSRRTRR</sequence>
<feature type="region of interest" description="Disordered" evidence="2">
    <location>
        <begin position="210"/>
        <end position="379"/>
    </location>
</feature>